<accession>A0A0V1DTN8</accession>
<proteinExistence type="predicted"/>
<dbReference type="AlphaFoldDB" id="A0A0V1DTN8"/>
<evidence type="ECO:0000313" key="2">
    <source>
        <dbReference type="Proteomes" id="UP000055024"/>
    </source>
</evidence>
<gene>
    <name evidence="1" type="ORF">T11_11714</name>
</gene>
<reference evidence="1 2" key="1">
    <citation type="submission" date="2015-01" db="EMBL/GenBank/DDBJ databases">
        <title>Evolution of Trichinella species and genotypes.</title>
        <authorList>
            <person name="Korhonen P.K."/>
            <person name="Edoardo P."/>
            <person name="Giuseppe L.R."/>
            <person name="Gasser R.B."/>
        </authorList>
    </citation>
    <scope>NUCLEOTIDE SEQUENCE [LARGE SCALE GENOMIC DNA]</scope>
    <source>
        <strain evidence="1">ISS1029</strain>
    </source>
</reference>
<protein>
    <submittedName>
        <fullName evidence="1">Uncharacterized protein</fullName>
    </submittedName>
</protein>
<organism evidence="1 2">
    <name type="scientific">Trichinella zimbabwensis</name>
    <dbReference type="NCBI Taxonomy" id="268475"/>
    <lineage>
        <taxon>Eukaryota</taxon>
        <taxon>Metazoa</taxon>
        <taxon>Ecdysozoa</taxon>
        <taxon>Nematoda</taxon>
        <taxon>Enoplea</taxon>
        <taxon>Dorylaimia</taxon>
        <taxon>Trichinellida</taxon>
        <taxon>Trichinellidae</taxon>
        <taxon>Trichinella</taxon>
    </lineage>
</organism>
<dbReference type="Proteomes" id="UP000055024">
    <property type="component" value="Unassembled WGS sequence"/>
</dbReference>
<comment type="caution">
    <text evidence="1">The sequence shown here is derived from an EMBL/GenBank/DDBJ whole genome shotgun (WGS) entry which is preliminary data.</text>
</comment>
<dbReference type="EMBL" id="JYDP01007673">
    <property type="protein sequence ID" value="KRY64820.1"/>
    <property type="molecule type" value="Genomic_DNA"/>
</dbReference>
<sequence>MPRNELSCNLITVFIEYLSAKIISNSWNKILHNFQ</sequence>
<evidence type="ECO:0000313" key="1">
    <source>
        <dbReference type="EMBL" id="KRY64820.1"/>
    </source>
</evidence>
<name>A0A0V1DTN8_9BILA</name>
<keyword evidence="2" id="KW-1185">Reference proteome</keyword>